<evidence type="ECO:0000313" key="2">
    <source>
        <dbReference type="Proteomes" id="UP000824504"/>
    </source>
</evidence>
<dbReference type="EMBL" id="CP079216">
    <property type="protein sequence ID" value="QXT61640.1"/>
    <property type="molecule type" value="Genomic_DNA"/>
</dbReference>
<proteinExistence type="predicted"/>
<name>A0ABX8SEC2_9ACTN</name>
<dbReference type="RefSeq" id="WP_219079764.1">
    <property type="nucleotide sequence ID" value="NZ_CP079216.1"/>
</dbReference>
<organism evidence="1 2">
    <name type="scientific">Tessaracoccus palaemonis</name>
    <dbReference type="NCBI Taxonomy" id="2829499"/>
    <lineage>
        <taxon>Bacteria</taxon>
        <taxon>Bacillati</taxon>
        <taxon>Actinomycetota</taxon>
        <taxon>Actinomycetes</taxon>
        <taxon>Propionibacteriales</taxon>
        <taxon>Propionibacteriaceae</taxon>
        <taxon>Tessaracoccus</taxon>
    </lineage>
</organism>
<keyword evidence="2" id="KW-1185">Reference proteome</keyword>
<sequence length="114" mass="11722">MIAIGAPEASVEVCKVGRIATCRASGRGSGAVLVDYLLEPTALNATTLGSDTSTVTRPPVGEYREGAYSPAMFSPTAHGTTSDPSGVSPWVIVIVVDSTVSVKHVVSIEMLSSE</sequence>
<protein>
    <submittedName>
        <fullName evidence="1">Uncharacterized protein</fullName>
    </submittedName>
</protein>
<reference evidence="1 2" key="1">
    <citation type="submission" date="2021-07" db="EMBL/GenBank/DDBJ databases">
        <title>complete genome sequencing of Tessaracoccus sp.J1M15.</title>
        <authorList>
            <person name="Bae J.-W."/>
            <person name="Kim D.-y."/>
        </authorList>
    </citation>
    <scope>NUCLEOTIDE SEQUENCE [LARGE SCALE GENOMIC DNA]</scope>
    <source>
        <strain evidence="1 2">J1M15</strain>
    </source>
</reference>
<gene>
    <name evidence="1" type="ORF">KDB89_07405</name>
</gene>
<dbReference type="Proteomes" id="UP000824504">
    <property type="component" value="Chromosome"/>
</dbReference>
<evidence type="ECO:0000313" key="1">
    <source>
        <dbReference type="EMBL" id="QXT61640.1"/>
    </source>
</evidence>
<accession>A0ABX8SEC2</accession>